<keyword evidence="1" id="KW-0238">DNA-binding</keyword>
<dbReference type="GO" id="GO:0003677">
    <property type="term" value="F:DNA binding"/>
    <property type="evidence" value="ECO:0007669"/>
    <property type="project" value="UniProtKB-KW"/>
</dbReference>
<dbReference type="eggNOG" id="COG1396">
    <property type="taxonomic scope" value="Bacteria"/>
</dbReference>
<protein>
    <submittedName>
        <fullName evidence="3">Transcriptional regulator, contains XRE-family HTH domain</fullName>
    </submittedName>
</protein>
<evidence type="ECO:0000259" key="2">
    <source>
        <dbReference type="PROSITE" id="PS50943"/>
    </source>
</evidence>
<dbReference type="Proteomes" id="UP000182584">
    <property type="component" value="Unassembled WGS sequence"/>
</dbReference>
<proteinExistence type="predicted"/>
<dbReference type="InterPro" id="IPR001387">
    <property type="entry name" value="Cro/C1-type_HTH"/>
</dbReference>
<dbReference type="AlphaFoldDB" id="A0A1H9VPH2"/>
<organism evidence="3 4">
    <name type="scientific">Butyrivibrio fibrisolvens</name>
    <dbReference type="NCBI Taxonomy" id="831"/>
    <lineage>
        <taxon>Bacteria</taxon>
        <taxon>Bacillati</taxon>
        <taxon>Bacillota</taxon>
        <taxon>Clostridia</taxon>
        <taxon>Lachnospirales</taxon>
        <taxon>Lachnospiraceae</taxon>
        <taxon>Butyrivibrio</taxon>
    </lineage>
</organism>
<evidence type="ECO:0000313" key="4">
    <source>
        <dbReference type="Proteomes" id="UP000182584"/>
    </source>
</evidence>
<dbReference type="SUPFAM" id="SSF47413">
    <property type="entry name" value="lambda repressor-like DNA-binding domains"/>
    <property type="match status" value="1"/>
</dbReference>
<dbReference type="EMBL" id="FOGJ01000024">
    <property type="protein sequence ID" value="SES23103.1"/>
    <property type="molecule type" value="Genomic_DNA"/>
</dbReference>
<name>A0A1H9VPH2_BUTFI</name>
<dbReference type="OrthoDB" id="9812239at2"/>
<dbReference type="CDD" id="cd00093">
    <property type="entry name" value="HTH_XRE"/>
    <property type="match status" value="1"/>
</dbReference>
<dbReference type="Pfam" id="PF01381">
    <property type="entry name" value="HTH_3"/>
    <property type="match status" value="1"/>
</dbReference>
<dbReference type="RefSeq" id="WP_074757805.1">
    <property type="nucleotide sequence ID" value="NZ_FOGJ01000024.1"/>
</dbReference>
<dbReference type="InterPro" id="IPR010982">
    <property type="entry name" value="Lambda_DNA-bd_dom_sf"/>
</dbReference>
<feature type="domain" description="HTH cro/C1-type" evidence="2">
    <location>
        <begin position="11"/>
        <end position="66"/>
    </location>
</feature>
<dbReference type="SMART" id="SM00530">
    <property type="entry name" value="HTH_XRE"/>
    <property type="match status" value="1"/>
</dbReference>
<evidence type="ECO:0000256" key="1">
    <source>
        <dbReference type="ARBA" id="ARBA00023125"/>
    </source>
</evidence>
<evidence type="ECO:0000313" key="3">
    <source>
        <dbReference type="EMBL" id="SES23103.1"/>
    </source>
</evidence>
<reference evidence="3 4" key="1">
    <citation type="submission" date="2016-10" db="EMBL/GenBank/DDBJ databases">
        <authorList>
            <person name="de Groot N.N."/>
        </authorList>
    </citation>
    <scope>NUCLEOTIDE SEQUENCE [LARGE SCALE GENOMIC DNA]</scope>
    <source>
        <strain evidence="3 4">AR40</strain>
    </source>
</reference>
<dbReference type="PANTHER" id="PTHR46558:SF11">
    <property type="entry name" value="HTH-TYPE TRANSCRIPTIONAL REGULATOR XRE"/>
    <property type="match status" value="1"/>
</dbReference>
<dbReference type="PANTHER" id="PTHR46558">
    <property type="entry name" value="TRACRIPTIONAL REGULATORY PROTEIN-RELATED-RELATED"/>
    <property type="match status" value="1"/>
</dbReference>
<gene>
    <name evidence="3" type="ORF">SAMN04487884_12422</name>
</gene>
<dbReference type="PROSITE" id="PS50943">
    <property type="entry name" value="HTH_CROC1"/>
    <property type="match status" value="1"/>
</dbReference>
<accession>A0A1H9VPH2</accession>
<dbReference type="Gene3D" id="1.10.260.40">
    <property type="entry name" value="lambda repressor-like DNA-binding domains"/>
    <property type="match status" value="1"/>
</dbReference>
<sequence length="270" mass="30930">MKCKLSIQEKLKDLRIEKGLSLQELSEQTGISRASLGNYETDDYKEISHKAIITLADFYGVTSDYLLGLTENREQHPFPVDELGLDDETVDLLKSGKLNVRLICEMIKHPDYINFISDMEIYVDNLAGMQFRNINKMIEQTRVRLQNKGISDEDHYMKTLQAATISEDNYFNNLLGNDIVKIAKDIRAAHSKDPETGDTTTPVDDILDSFEELKTADNATQAQMVMYSKLFKINFTKMDPYEFKTFTDILQRYSDLCKPVKGNGRGKKKK</sequence>